<dbReference type="EMBL" id="LUKD01000001">
    <property type="protein sequence ID" value="KYG67904.1"/>
    <property type="molecule type" value="Genomic_DNA"/>
</dbReference>
<dbReference type="PANTHER" id="PTHR11635">
    <property type="entry name" value="CAMP-DEPENDENT PROTEIN KINASE REGULATORY CHAIN"/>
    <property type="match status" value="1"/>
</dbReference>
<dbReference type="PANTHER" id="PTHR11635:SF152">
    <property type="entry name" value="CAMP-DEPENDENT PROTEIN KINASE TYPE I REGULATORY SUBUNIT-RELATED"/>
    <property type="match status" value="1"/>
</dbReference>
<dbReference type="RefSeq" id="WP_063204608.1">
    <property type="nucleotide sequence ID" value="NZ_LUKD01000001.1"/>
</dbReference>
<evidence type="ECO:0000259" key="1">
    <source>
        <dbReference type="PROSITE" id="PS50042"/>
    </source>
</evidence>
<dbReference type="PROSITE" id="PS00889">
    <property type="entry name" value="CNMP_BINDING_2"/>
    <property type="match status" value="1"/>
</dbReference>
<organism evidence="2 3">
    <name type="scientific">Bdellovibrio bacteriovorus</name>
    <dbReference type="NCBI Taxonomy" id="959"/>
    <lineage>
        <taxon>Bacteria</taxon>
        <taxon>Pseudomonadati</taxon>
        <taxon>Bdellovibrionota</taxon>
        <taxon>Bdellovibrionia</taxon>
        <taxon>Bdellovibrionales</taxon>
        <taxon>Pseudobdellovibrionaceae</taxon>
        <taxon>Bdellovibrio</taxon>
    </lineage>
</organism>
<dbReference type="PROSITE" id="PS50042">
    <property type="entry name" value="CNMP_BINDING_3"/>
    <property type="match status" value="1"/>
</dbReference>
<feature type="domain" description="Cyclic nucleotide-binding" evidence="1">
    <location>
        <begin position="1"/>
        <end position="112"/>
    </location>
</feature>
<protein>
    <submittedName>
        <fullName evidence="2">Nucleotide-gated potassium channel protein</fullName>
    </submittedName>
</protein>
<sequence>MTDALSAIQKETYKPGDFIFFEGDIENHFYIVETGVVNIFTKDQMGKRIPIVDIVDGESFGEFALISKMPRSASAQAVTDVVLVKVSEDGFKQLLEELPTWAECMLKSFVDRLQNMTEKVRELEQFKKHE</sequence>
<dbReference type="CDD" id="cd00038">
    <property type="entry name" value="CAP_ED"/>
    <property type="match status" value="1"/>
</dbReference>
<dbReference type="InterPro" id="IPR018488">
    <property type="entry name" value="cNMP-bd_CS"/>
</dbReference>
<dbReference type="GO" id="GO:0030552">
    <property type="term" value="F:cAMP binding"/>
    <property type="evidence" value="ECO:0007669"/>
    <property type="project" value="TreeGrafter"/>
</dbReference>
<dbReference type="GO" id="GO:0005829">
    <property type="term" value="C:cytosol"/>
    <property type="evidence" value="ECO:0007669"/>
    <property type="project" value="TreeGrafter"/>
</dbReference>
<dbReference type="GO" id="GO:0034236">
    <property type="term" value="F:protein kinase A catalytic subunit binding"/>
    <property type="evidence" value="ECO:0007669"/>
    <property type="project" value="TreeGrafter"/>
</dbReference>
<dbReference type="SUPFAM" id="SSF51206">
    <property type="entry name" value="cAMP-binding domain-like"/>
    <property type="match status" value="1"/>
</dbReference>
<dbReference type="GO" id="GO:0005952">
    <property type="term" value="C:cAMP-dependent protein kinase complex"/>
    <property type="evidence" value="ECO:0007669"/>
    <property type="project" value="InterPro"/>
</dbReference>
<dbReference type="GO" id="GO:0034220">
    <property type="term" value="P:monoatomic ion transmembrane transport"/>
    <property type="evidence" value="ECO:0007669"/>
    <property type="project" value="UniProtKB-KW"/>
</dbReference>
<dbReference type="GO" id="GO:0004862">
    <property type="term" value="F:cAMP-dependent protein kinase inhibitor activity"/>
    <property type="evidence" value="ECO:0007669"/>
    <property type="project" value="TreeGrafter"/>
</dbReference>
<dbReference type="InterPro" id="IPR050503">
    <property type="entry name" value="cAMP-dep_PK_reg_su-like"/>
</dbReference>
<dbReference type="Pfam" id="PF00027">
    <property type="entry name" value="cNMP_binding"/>
    <property type="match status" value="1"/>
</dbReference>
<proteinExistence type="predicted"/>
<dbReference type="InterPro" id="IPR014710">
    <property type="entry name" value="RmlC-like_jellyroll"/>
</dbReference>
<dbReference type="InterPro" id="IPR018490">
    <property type="entry name" value="cNMP-bd_dom_sf"/>
</dbReference>
<dbReference type="Proteomes" id="UP000075799">
    <property type="component" value="Unassembled WGS sequence"/>
</dbReference>
<dbReference type="AlphaFoldDB" id="A0A161PCT6"/>
<dbReference type="InterPro" id="IPR000595">
    <property type="entry name" value="cNMP-bd_dom"/>
</dbReference>
<accession>A0A161PCT6</accession>
<keyword evidence="2" id="KW-0407">Ion channel</keyword>
<dbReference type="Gene3D" id="2.60.120.10">
    <property type="entry name" value="Jelly Rolls"/>
    <property type="match status" value="1"/>
</dbReference>
<keyword evidence="2" id="KW-0406">Ion transport</keyword>
<evidence type="ECO:0000313" key="2">
    <source>
        <dbReference type="EMBL" id="KYG67904.1"/>
    </source>
</evidence>
<keyword evidence="2" id="KW-0813">Transport</keyword>
<dbReference type="PRINTS" id="PR00103">
    <property type="entry name" value="CAMPKINASE"/>
</dbReference>
<reference evidence="2 3" key="1">
    <citation type="submission" date="2016-03" db="EMBL/GenBank/DDBJ databases">
        <authorList>
            <person name="Ploux O."/>
        </authorList>
    </citation>
    <scope>NUCLEOTIDE SEQUENCE [LARGE SCALE GENOMIC DNA]</scope>
    <source>
        <strain evidence="2 3">EC13</strain>
    </source>
</reference>
<evidence type="ECO:0000313" key="3">
    <source>
        <dbReference type="Proteomes" id="UP000075799"/>
    </source>
</evidence>
<comment type="caution">
    <text evidence="2">The sequence shown here is derived from an EMBL/GenBank/DDBJ whole genome shotgun (WGS) entry which is preliminary data.</text>
</comment>
<dbReference type="SMART" id="SM00100">
    <property type="entry name" value="cNMP"/>
    <property type="match status" value="1"/>
</dbReference>
<name>A0A161PCT6_BDEBC</name>
<gene>
    <name evidence="2" type="ORF">AZI87_01105</name>
</gene>
<dbReference type="OrthoDB" id="5293964at2"/>